<evidence type="ECO:0000313" key="8">
    <source>
        <dbReference type="EnsemblMetazoa" id="XP_022655448"/>
    </source>
</evidence>
<dbReference type="GO" id="GO:0016020">
    <property type="term" value="C:membrane"/>
    <property type="evidence" value="ECO:0007669"/>
    <property type="project" value="UniProtKB-SubCell"/>
</dbReference>
<evidence type="ECO:0000256" key="3">
    <source>
        <dbReference type="ARBA" id="ARBA00023136"/>
    </source>
</evidence>
<dbReference type="EnsemblMetazoa" id="XM_022799713">
    <property type="protein sequence ID" value="XP_022655448"/>
    <property type="gene ID" value="LOC111248024"/>
</dbReference>
<dbReference type="KEGG" id="vde:111248024"/>
<evidence type="ECO:0000256" key="1">
    <source>
        <dbReference type="ARBA" id="ARBA00004370"/>
    </source>
</evidence>
<keyword evidence="4" id="KW-0325">Glycoprotein</keyword>
<dbReference type="Proteomes" id="UP000594260">
    <property type="component" value="Unplaced"/>
</dbReference>
<organism evidence="8 9">
    <name type="scientific">Varroa destructor</name>
    <name type="common">Honeybee mite</name>
    <dbReference type="NCBI Taxonomy" id="109461"/>
    <lineage>
        <taxon>Eukaryota</taxon>
        <taxon>Metazoa</taxon>
        <taxon>Ecdysozoa</taxon>
        <taxon>Arthropoda</taxon>
        <taxon>Chelicerata</taxon>
        <taxon>Arachnida</taxon>
        <taxon>Acari</taxon>
        <taxon>Parasitiformes</taxon>
        <taxon>Mesostigmata</taxon>
        <taxon>Gamasina</taxon>
        <taxon>Dermanyssoidea</taxon>
        <taxon>Varroidae</taxon>
        <taxon>Varroa</taxon>
    </lineage>
</organism>
<keyword evidence="3 6" id="KW-0472">Membrane</keyword>
<dbReference type="InterPro" id="IPR013980">
    <property type="entry name" value="MANSC_dom"/>
</dbReference>
<dbReference type="AlphaFoldDB" id="A0A7M7K060"/>
<dbReference type="PROSITE" id="PS50986">
    <property type="entry name" value="MANSC"/>
    <property type="match status" value="1"/>
</dbReference>
<keyword evidence="6" id="KW-1133">Transmembrane helix</keyword>
<feature type="transmembrane region" description="Helical" evidence="6">
    <location>
        <begin position="240"/>
        <end position="258"/>
    </location>
</feature>
<accession>A0A7M7K060</accession>
<keyword evidence="6" id="KW-0812">Transmembrane</keyword>
<sequence>MAPTPKKSKLHNPMEWTKFAVTIVLIPVVIIVLLTPRFVEASIEYSALGIPTCNPPGIFRPGRKLDFGASKKNGAIVDSKGSSFILTGQLEDCANWCCKLPAVNCSIATLEIKSTGANCHLLTCYPSELCIFNPRTEFVSYDRTLFVPKDAYKVKETNTSEVSDGFSKSGGNGPILSFVDQQMPPSQNIDPQRDSMIKPRKGVGLPPPPTDKHLNQTTISNREHPNMPMSEKRKTPVGTIFLYSALILALLAMFAFFGQKFLDCWERRHYTRADYLLDGMYEDNRHGLKAHHSPCH</sequence>
<evidence type="ECO:0000256" key="4">
    <source>
        <dbReference type="ARBA" id="ARBA00023180"/>
    </source>
</evidence>
<evidence type="ECO:0000313" key="9">
    <source>
        <dbReference type="Proteomes" id="UP000594260"/>
    </source>
</evidence>
<comment type="subcellular location">
    <subcellularLocation>
        <location evidence="1">Membrane</location>
    </subcellularLocation>
</comment>
<evidence type="ECO:0000259" key="7">
    <source>
        <dbReference type="PROSITE" id="PS50986"/>
    </source>
</evidence>
<keyword evidence="2" id="KW-0732">Signal</keyword>
<dbReference type="InterPro" id="IPR011106">
    <property type="entry name" value="MANSC_N"/>
</dbReference>
<feature type="region of interest" description="Disordered" evidence="5">
    <location>
        <begin position="203"/>
        <end position="231"/>
    </location>
</feature>
<dbReference type="RefSeq" id="XP_022655447.1">
    <property type="nucleotide sequence ID" value="XM_022799712.1"/>
</dbReference>
<protein>
    <recommendedName>
        <fullName evidence="7">MANSC domain-containing protein</fullName>
    </recommendedName>
</protein>
<dbReference type="SMART" id="SM00765">
    <property type="entry name" value="MANEC"/>
    <property type="match status" value="1"/>
</dbReference>
<evidence type="ECO:0000256" key="6">
    <source>
        <dbReference type="SAM" id="Phobius"/>
    </source>
</evidence>
<dbReference type="Pfam" id="PF07502">
    <property type="entry name" value="MANEC"/>
    <property type="match status" value="1"/>
</dbReference>
<dbReference type="RefSeq" id="XP_022655448.1">
    <property type="nucleotide sequence ID" value="XM_022799713.1"/>
</dbReference>
<name>A0A7M7K060_VARDE</name>
<dbReference type="EnsemblMetazoa" id="XM_022799712">
    <property type="protein sequence ID" value="XP_022655447"/>
    <property type="gene ID" value="LOC111248024"/>
</dbReference>
<feature type="compositionally biased region" description="Basic and acidic residues" evidence="5">
    <location>
        <begin position="221"/>
        <end position="231"/>
    </location>
</feature>
<proteinExistence type="predicted"/>
<dbReference type="OrthoDB" id="10071013at2759"/>
<dbReference type="GeneID" id="111248024"/>
<reference evidence="8" key="1">
    <citation type="submission" date="2021-01" db="UniProtKB">
        <authorList>
            <consortium name="EnsemblMetazoa"/>
        </authorList>
    </citation>
    <scope>IDENTIFICATION</scope>
</reference>
<evidence type="ECO:0000256" key="2">
    <source>
        <dbReference type="ARBA" id="ARBA00022729"/>
    </source>
</evidence>
<dbReference type="InParanoid" id="A0A7M7K060"/>
<keyword evidence="9" id="KW-1185">Reference proteome</keyword>
<evidence type="ECO:0000256" key="5">
    <source>
        <dbReference type="SAM" id="MobiDB-lite"/>
    </source>
</evidence>
<feature type="domain" description="MANSC" evidence="7">
    <location>
        <begin position="59"/>
        <end position="141"/>
    </location>
</feature>